<feature type="domain" description="YqaJ viral recombinase" evidence="1">
    <location>
        <begin position="27"/>
        <end position="130"/>
    </location>
</feature>
<reference evidence="2 3" key="1">
    <citation type="journal article" date="2021" name="Plant Biotechnol. J.">
        <title>Multi-omics assisted identification of the key and species-specific regulatory components of drought-tolerant mechanisms in Gossypium stocksii.</title>
        <authorList>
            <person name="Yu D."/>
            <person name="Ke L."/>
            <person name="Zhang D."/>
            <person name="Wu Y."/>
            <person name="Sun Y."/>
            <person name="Mei J."/>
            <person name="Sun J."/>
            <person name="Sun Y."/>
        </authorList>
    </citation>
    <scope>NUCLEOTIDE SEQUENCE [LARGE SCALE GENOMIC DNA]</scope>
    <source>
        <strain evidence="3">cv. E1</strain>
        <tissue evidence="2">Leaf</tissue>
    </source>
</reference>
<sequence>MLAYCFPLIIQLSNYKSRIIRDIGLLVASTFAGAIGFWPLRRTQLWLEKLGAIEPFYGNLATCWSNIKEDEALERYKLITGNTIEFPEFQVYGKMNPEDSWLAASPDGLVNRFVYGLPPGGVLEIKCPYIDGKMSEAFPWKRIPLYIFSLQT</sequence>
<keyword evidence="3" id="KW-1185">Reference proteome</keyword>
<dbReference type="SUPFAM" id="SSF52980">
    <property type="entry name" value="Restriction endonuclease-like"/>
    <property type="match status" value="1"/>
</dbReference>
<evidence type="ECO:0000313" key="2">
    <source>
        <dbReference type="EMBL" id="KAH1030329.1"/>
    </source>
</evidence>
<dbReference type="InterPro" id="IPR011335">
    <property type="entry name" value="Restrct_endonuc-II-like"/>
</dbReference>
<dbReference type="OrthoDB" id="421276at2759"/>
<dbReference type="InterPro" id="IPR051703">
    <property type="entry name" value="NF-kappa-B_Signaling_Reg"/>
</dbReference>
<dbReference type="Gene3D" id="3.90.320.10">
    <property type="match status" value="1"/>
</dbReference>
<evidence type="ECO:0000259" key="1">
    <source>
        <dbReference type="Pfam" id="PF09588"/>
    </source>
</evidence>
<dbReference type="Pfam" id="PF09588">
    <property type="entry name" value="YqaJ"/>
    <property type="match status" value="1"/>
</dbReference>
<name>A0A9D3U5K8_9ROSI</name>
<comment type="caution">
    <text evidence="2">The sequence shown here is derived from an EMBL/GenBank/DDBJ whole genome shotgun (WGS) entry which is preliminary data.</text>
</comment>
<dbReference type="InterPro" id="IPR011604">
    <property type="entry name" value="PDDEXK-like_dom_sf"/>
</dbReference>
<dbReference type="EMBL" id="JAIQCV010000013">
    <property type="protein sequence ID" value="KAH1030329.1"/>
    <property type="molecule type" value="Genomic_DNA"/>
</dbReference>
<gene>
    <name evidence="2" type="ORF">J1N35_042503</name>
</gene>
<dbReference type="InterPro" id="IPR019080">
    <property type="entry name" value="YqaJ_viral_recombinase"/>
</dbReference>
<dbReference type="Proteomes" id="UP000828251">
    <property type="component" value="Unassembled WGS sequence"/>
</dbReference>
<protein>
    <recommendedName>
        <fullName evidence="1">YqaJ viral recombinase domain-containing protein</fullName>
    </recommendedName>
</protein>
<organism evidence="2 3">
    <name type="scientific">Gossypium stocksii</name>
    <dbReference type="NCBI Taxonomy" id="47602"/>
    <lineage>
        <taxon>Eukaryota</taxon>
        <taxon>Viridiplantae</taxon>
        <taxon>Streptophyta</taxon>
        <taxon>Embryophyta</taxon>
        <taxon>Tracheophyta</taxon>
        <taxon>Spermatophyta</taxon>
        <taxon>Magnoliopsida</taxon>
        <taxon>eudicotyledons</taxon>
        <taxon>Gunneridae</taxon>
        <taxon>Pentapetalae</taxon>
        <taxon>rosids</taxon>
        <taxon>malvids</taxon>
        <taxon>Malvales</taxon>
        <taxon>Malvaceae</taxon>
        <taxon>Malvoideae</taxon>
        <taxon>Gossypium</taxon>
    </lineage>
</organism>
<evidence type="ECO:0000313" key="3">
    <source>
        <dbReference type="Proteomes" id="UP000828251"/>
    </source>
</evidence>
<dbReference type="PANTHER" id="PTHR46609">
    <property type="entry name" value="EXONUCLEASE, PHAGE-TYPE/RECB, C-TERMINAL DOMAIN-CONTAINING PROTEIN"/>
    <property type="match status" value="1"/>
</dbReference>
<accession>A0A9D3U5K8</accession>
<proteinExistence type="predicted"/>
<dbReference type="AlphaFoldDB" id="A0A9D3U5K8"/>
<dbReference type="PANTHER" id="PTHR46609:SF4">
    <property type="entry name" value="RESTRICTION ENDONUCLEASE, TYPE II-LIKE SUPERFAMILY PROTEIN"/>
    <property type="match status" value="1"/>
</dbReference>
<dbReference type="GO" id="GO:0006281">
    <property type="term" value="P:DNA repair"/>
    <property type="evidence" value="ECO:0007669"/>
    <property type="project" value="UniProtKB-ARBA"/>
</dbReference>